<keyword evidence="7 11" id="KW-0479">Metal-binding</keyword>
<evidence type="ECO:0000259" key="17">
    <source>
        <dbReference type="Pfam" id="PF20512"/>
    </source>
</evidence>
<evidence type="ECO:0000256" key="8">
    <source>
        <dbReference type="ARBA" id="ARBA00022833"/>
    </source>
</evidence>
<keyword evidence="9 12" id="KW-0413">Isomerase</keyword>
<keyword evidence="19" id="KW-1185">Reference proteome</keyword>
<dbReference type="OrthoDB" id="6605218at2759"/>
<keyword evidence="8 11" id="KW-0862">Zinc</keyword>
<dbReference type="GO" id="GO:0008270">
    <property type="term" value="F:zinc ion binding"/>
    <property type="evidence" value="ECO:0007669"/>
    <property type="project" value="InterPro"/>
</dbReference>
<comment type="caution">
    <text evidence="18">The sequence shown here is derived from an EMBL/GenBank/DDBJ whole genome shotgun (WGS) entry which is preliminary data.</text>
</comment>
<evidence type="ECO:0000256" key="1">
    <source>
        <dbReference type="ARBA" id="ARBA00000757"/>
    </source>
</evidence>
<feature type="domain" description="Phosphomannose isomerase type I helical insertion" evidence="17">
    <location>
        <begin position="169"/>
        <end position="273"/>
    </location>
</feature>
<feature type="non-terminal residue" evidence="18">
    <location>
        <position position="445"/>
    </location>
</feature>
<name>A0A2S4PJS2_9PEZI</name>
<dbReference type="STRING" id="225359.A0A2S4PJS2"/>
<comment type="similarity">
    <text evidence="4 13">Belongs to the mannose-6-phosphate isomerase type 1 family.</text>
</comment>
<dbReference type="GO" id="GO:0004476">
    <property type="term" value="F:mannose-6-phosphate isomerase activity"/>
    <property type="evidence" value="ECO:0007669"/>
    <property type="project" value="UniProtKB-EC"/>
</dbReference>
<protein>
    <recommendedName>
        <fullName evidence="6 12">Mannose-6-phosphate isomerase</fullName>
        <ecNumber evidence="5 12">5.3.1.8</ecNumber>
    </recommendedName>
</protein>
<dbReference type="Pfam" id="PF20511">
    <property type="entry name" value="PMI_typeI_cat"/>
    <property type="match status" value="1"/>
</dbReference>
<dbReference type="PROSITE" id="PS00966">
    <property type="entry name" value="PMI_I_2"/>
    <property type="match status" value="1"/>
</dbReference>
<dbReference type="PANTHER" id="PTHR10309:SF0">
    <property type="entry name" value="MANNOSE-6-PHOSPHATE ISOMERASE"/>
    <property type="match status" value="1"/>
</dbReference>
<proteinExistence type="inferred from homology"/>
<dbReference type="InterPro" id="IPR011051">
    <property type="entry name" value="RmlC_Cupin_sf"/>
</dbReference>
<dbReference type="InterPro" id="IPR046457">
    <property type="entry name" value="PMI_typeI_cat"/>
</dbReference>
<dbReference type="GO" id="GO:0009298">
    <property type="term" value="P:GDP-mannose biosynthetic process"/>
    <property type="evidence" value="ECO:0007669"/>
    <property type="project" value="UniProtKB-UniPathway"/>
</dbReference>
<evidence type="ECO:0000256" key="3">
    <source>
        <dbReference type="ARBA" id="ARBA00004666"/>
    </source>
</evidence>
<evidence type="ECO:0000256" key="7">
    <source>
        <dbReference type="ARBA" id="ARBA00022723"/>
    </source>
</evidence>
<evidence type="ECO:0000259" key="16">
    <source>
        <dbReference type="Pfam" id="PF20511"/>
    </source>
</evidence>
<feature type="binding site" evidence="11">
    <location>
        <position position="111"/>
    </location>
    <ligand>
        <name>Zn(2+)</name>
        <dbReference type="ChEBI" id="CHEBI:29105"/>
    </ligand>
</feature>
<dbReference type="UniPathway" id="UPA00126">
    <property type="reaction ID" value="UER00423"/>
</dbReference>
<evidence type="ECO:0000256" key="9">
    <source>
        <dbReference type="ARBA" id="ARBA00023235"/>
    </source>
</evidence>
<dbReference type="InterPro" id="IPR046456">
    <property type="entry name" value="PMI_typeI_C"/>
</dbReference>
<dbReference type="PANTHER" id="PTHR10309">
    <property type="entry name" value="MANNOSE-6-PHOSPHATE ISOMERASE"/>
    <property type="match status" value="1"/>
</dbReference>
<dbReference type="InterPro" id="IPR001250">
    <property type="entry name" value="Man6P_Isoase-1"/>
</dbReference>
<dbReference type="Proteomes" id="UP000237438">
    <property type="component" value="Unassembled WGS sequence"/>
</dbReference>
<evidence type="ECO:0000256" key="4">
    <source>
        <dbReference type="ARBA" id="ARBA00010772"/>
    </source>
</evidence>
<dbReference type="Gene3D" id="2.60.120.10">
    <property type="entry name" value="Jelly Rolls"/>
    <property type="match status" value="2"/>
</dbReference>
<comment type="cofactor">
    <cofactor evidence="11 12">
        <name>Zn(2+)</name>
        <dbReference type="ChEBI" id="CHEBI:29105"/>
    </cofactor>
    <text evidence="11 12">Binds 1 zinc ion per subunit.</text>
</comment>
<dbReference type="PIRSF" id="PIRSF001480">
    <property type="entry name" value="Mannose-6-phosphate_isomerase"/>
    <property type="match status" value="1"/>
</dbReference>
<accession>A0A2S4PJS2</accession>
<dbReference type="AlphaFoldDB" id="A0A2S4PJS2"/>
<dbReference type="InterPro" id="IPR016305">
    <property type="entry name" value="Mannose-6-P_Isomerase"/>
</dbReference>
<evidence type="ECO:0000256" key="13">
    <source>
        <dbReference type="RuleBase" id="RU004189"/>
    </source>
</evidence>
<evidence type="ECO:0000256" key="2">
    <source>
        <dbReference type="ARBA" id="ARBA00002564"/>
    </source>
</evidence>
<organism evidence="18 19">
    <name type="scientific">Erysiphe pulchra</name>
    <dbReference type="NCBI Taxonomy" id="225359"/>
    <lineage>
        <taxon>Eukaryota</taxon>
        <taxon>Fungi</taxon>
        <taxon>Dikarya</taxon>
        <taxon>Ascomycota</taxon>
        <taxon>Pezizomycotina</taxon>
        <taxon>Leotiomycetes</taxon>
        <taxon>Erysiphales</taxon>
        <taxon>Erysiphaceae</taxon>
        <taxon>Erysiphe</taxon>
    </lineage>
</organism>
<dbReference type="InterPro" id="IPR014710">
    <property type="entry name" value="RmlC-like_jellyroll"/>
</dbReference>
<dbReference type="Pfam" id="PF01238">
    <property type="entry name" value="PMI_typeI_C"/>
    <property type="match status" value="1"/>
</dbReference>
<dbReference type="PRINTS" id="PR00714">
    <property type="entry name" value="MAN6PISMRASE"/>
</dbReference>
<feature type="domain" description="Phosphomannose isomerase type I catalytic" evidence="16">
    <location>
        <begin position="7"/>
        <end position="153"/>
    </location>
</feature>
<reference evidence="18 19" key="1">
    <citation type="submission" date="2017-10" db="EMBL/GenBank/DDBJ databases">
        <title>Development of genomic resources for the powdery mildew, Erysiphe pulchra.</title>
        <authorList>
            <person name="Wadl P.A."/>
            <person name="Mack B.M."/>
            <person name="Moore G."/>
            <person name="Beltz S.B."/>
        </authorList>
    </citation>
    <scope>NUCLEOTIDE SEQUENCE [LARGE SCALE GENOMIC DNA]</scope>
    <source>
        <strain evidence="18">Cflorida</strain>
    </source>
</reference>
<dbReference type="Gene3D" id="1.10.441.10">
    <property type="entry name" value="Phosphomannose Isomerase, domain 2"/>
    <property type="match status" value="1"/>
</dbReference>
<feature type="binding site" evidence="11">
    <location>
        <position position="136"/>
    </location>
    <ligand>
        <name>Zn(2+)</name>
        <dbReference type="ChEBI" id="CHEBI:29105"/>
    </ligand>
</feature>
<evidence type="ECO:0000259" key="15">
    <source>
        <dbReference type="Pfam" id="PF01238"/>
    </source>
</evidence>
<sequence>MKMQPTLIRLKCGVNNYNWGKIGSESTAANFAAATPSDDFTILENLPYSELWMGTHLSNPSRDVNTKQTLLDIIKNNQYLISAEICSKFGVELPFLFKVISIRKALSIQAHPNKKLAKILHEKDPKNYPDDNHKPEMTIALTPFEGLCGFRPLNEISHFLSTVPSLKSLIGESEAEDFQTAIKNNEKLHDPQEKLFMNKKSLQKVFRALMNSRVEDVALKSKDLIKNALESGTKFAGGKYGGFANTPQEMADLVVRLNEQFPGDIGLFVLFFLNYVKLDVGEAMFLKANDIHAYLSGDIIECMAASDNVVRAGFTPKFKDVKTLTEMLTYSYAPIEEQKLKPVDYPYVTLNSTAYSSGSSAILYDASIEEFSVVKTQLRNKGSKATFERIAGPSIIICTSGSGTITVGSETEEVKAGHVYFLGALSEIVFESNDQEYTTFKAFCE</sequence>
<dbReference type="InterPro" id="IPR046458">
    <property type="entry name" value="PMI_typeI_hel"/>
</dbReference>
<evidence type="ECO:0000256" key="11">
    <source>
        <dbReference type="PIRSR" id="PIRSR001480-2"/>
    </source>
</evidence>
<evidence type="ECO:0000256" key="12">
    <source>
        <dbReference type="RuleBase" id="RU000611"/>
    </source>
</evidence>
<evidence type="ECO:0000256" key="6">
    <source>
        <dbReference type="ARBA" id="ARBA00018236"/>
    </source>
</evidence>
<comment type="function">
    <text evidence="2">Involved in the synthesis of the GDP-mannose and dolichol-phosphate-mannose required for a number of critical mannosyl transfer reactions.</text>
</comment>
<dbReference type="NCBIfam" id="TIGR00218">
    <property type="entry name" value="manA"/>
    <property type="match status" value="1"/>
</dbReference>
<gene>
    <name evidence="18" type="ORF">EPUL_005949</name>
</gene>
<dbReference type="GO" id="GO:0005829">
    <property type="term" value="C:cytosol"/>
    <property type="evidence" value="ECO:0007669"/>
    <property type="project" value="TreeGrafter"/>
</dbReference>
<dbReference type="EC" id="5.3.1.8" evidence="5 12"/>
<dbReference type="CDD" id="cd07011">
    <property type="entry name" value="cupin_PMI_type_I_N"/>
    <property type="match status" value="1"/>
</dbReference>
<feature type="domain" description="Phosphomannose isomerase type I C-terminal" evidence="15">
    <location>
        <begin position="362"/>
        <end position="409"/>
    </location>
</feature>
<dbReference type="GO" id="GO:0005975">
    <property type="term" value="P:carbohydrate metabolic process"/>
    <property type="evidence" value="ECO:0007669"/>
    <property type="project" value="InterPro"/>
</dbReference>
<evidence type="ECO:0000313" key="18">
    <source>
        <dbReference type="EMBL" id="POS82273.1"/>
    </source>
</evidence>
<dbReference type="EMBL" id="PEDP01003354">
    <property type="protein sequence ID" value="POS82273.1"/>
    <property type="molecule type" value="Genomic_DNA"/>
</dbReference>
<comment type="pathway">
    <text evidence="3 14">Nucleotide-sugar biosynthesis; GDP-alpha-D-mannose biosynthesis; alpha-D-mannose 1-phosphate from D-fructose 6-phosphate: step 1/2.</text>
</comment>
<evidence type="ECO:0000256" key="5">
    <source>
        <dbReference type="ARBA" id="ARBA00011956"/>
    </source>
</evidence>
<feature type="binding site" evidence="11">
    <location>
        <position position="292"/>
    </location>
    <ligand>
        <name>Zn(2+)</name>
        <dbReference type="ChEBI" id="CHEBI:29105"/>
    </ligand>
</feature>
<dbReference type="InterPro" id="IPR018050">
    <property type="entry name" value="Pmannose_isomerase-type1_CS"/>
</dbReference>
<evidence type="ECO:0000256" key="14">
    <source>
        <dbReference type="RuleBase" id="RU004248"/>
    </source>
</evidence>
<feature type="active site" evidence="10">
    <location>
        <position position="311"/>
    </location>
</feature>
<dbReference type="Pfam" id="PF20512">
    <property type="entry name" value="PMI_typeI_hel"/>
    <property type="match status" value="1"/>
</dbReference>
<dbReference type="SUPFAM" id="SSF51182">
    <property type="entry name" value="RmlC-like cupins"/>
    <property type="match status" value="1"/>
</dbReference>
<feature type="binding site" evidence="11">
    <location>
        <position position="109"/>
    </location>
    <ligand>
        <name>Zn(2+)</name>
        <dbReference type="ChEBI" id="CHEBI:29105"/>
    </ligand>
</feature>
<comment type="catalytic activity">
    <reaction evidence="1 12">
        <text>D-mannose 6-phosphate = D-fructose 6-phosphate</text>
        <dbReference type="Rhea" id="RHEA:12356"/>
        <dbReference type="ChEBI" id="CHEBI:58735"/>
        <dbReference type="ChEBI" id="CHEBI:61527"/>
        <dbReference type="EC" id="5.3.1.8"/>
    </reaction>
</comment>
<dbReference type="PROSITE" id="PS00965">
    <property type="entry name" value="PMI_I_1"/>
    <property type="match status" value="1"/>
</dbReference>
<evidence type="ECO:0000256" key="10">
    <source>
        <dbReference type="PIRSR" id="PIRSR001480-1"/>
    </source>
</evidence>
<evidence type="ECO:0000313" key="19">
    <source>
        <dbReference type="Proteomes" id="UP000237438"/>
    </source>
</evidence>